<evidence type="ECO:0000313" key="2">
    <source>
        <dbReference type="Proteomes" id="UP001433508"/>
    </source>
</evidence>
<reference evidence="2" key="1">
    <citation type="journal article" date="2024" name="Front. Bioeng. Biotechnol.">
        <title>Genome-scale model development and genomic sequencing of the oleaginous clade Lipomyces.</title>
        <authorList>
            <person name="Czajka J.J."/>
            <person name="Han Y."/>
            <person name="Kim J."/>
            <person name="Mondo S.J."/>
            <person name="Hofstad B.A."/>
            <person name="Robles A."/>
            <person name="Haridas S."/>
            <person name="Riley R."/>
            <person name="LaButti K."/>
            <person name="Pangilinan J."/>
            <person name="Andreopoulos W."/>
            <person name="Lipzen A."/>
            <person name="Yan J."/>
            <person name="Wang M."/>
            <person name="Ng V."/>
            <person name="Grigoriev I.V."/>
            <person name="Spatafora J.W."/>
            <person name="Magnuson J.K."/>
            <person name="Baker S.E."/>
            <person name="Pomraning K.R."/>
        </authorList>
    </citation>
    <scope>NUCLEOTIDE SEQUENCE [LARGE SCALE GENOMIC DNA]</scope>
    <source>
        <strain evidence="2">CBS 7786</strain>
    </source>
</reference>
<evidence type="ECO:0000313" key="1">
    <source>
        <dbReference type="EMBL" id="KAK9239191.1"/>
    </source>
</evidence>
<gene>
    <name evidence="1" type="ORF">V1525DRAFT_55333</name>
</gene>
<organism evidence="1 2">
    <name type="scientific">Lipomyces kononenkoae</name>
    <name type="common">Yeast</name>
    <dbReference type="NCBI Taxonomy" id="34357"/>
    <lineage>
        <taxon>Eukaryota</taxon>
        <taxon>Fungi</taxon>
        <taxon>Dikarya</taxon>
        <taxon>Ascomycota</taxon>
        <taxon>Saccharomycotina</taxon>
        <taxon>Lipomycetes</taxon>
        <taxon>Lipomycetales</taxon>
        <taxon>Lipomycetaceae</taxon>
        <taxon>Lipomyces</taxon>
    </lineage>
</organism>
<accession>A0ACC3T5G4</accession>
<dbReference type="Proteomes" id="UP001433508">
    <property type="component" value="Unassembled WGS sequence"/>
</dbReference>
<keyword evidence="2" id="KW-1185">Reference proteome</keyword>
<comment type="caution">
    <text evidence="1">The sequence shown here is derived from an EMBL/GenBank/DDBJ whole genome shotgun (WGS) entry which is preliminary data.</text>
</comment>
<dbReference type="EMBL" id="MU971348">
    <property type="protein sequence ID" value="KAK9239191.1"/>
    <property type="molecule type" value="Genomic_DNA"/>
</dbReference>
<name>A0ACC3T5G4_LIPKO</name>
<proteinExistence type="predicted"/>
<protein>
    <submittedName>
        <fullName evidence="1">Sodium/hydrogen exchanger family-domain-containing protein</fullName>
    </submittedName>
</protein>
<sequence>MTGSQASLAYQEPSVTTILNLAGFLLVLNIVNVVLDKLLYCGLIGQLVLGMLWGAPGANWLDQEMQQAIQKLGYLGLIMLVYEGGLSTSLASLKANLSLSVSVALTGIGAPIGLSFVLSKLVRATAIQAFGAGAALGATSLGTTFTVLSTTELIKTRLGVVITSAAMLDDVVGLVMVEVVQNLGSSSNSSTPIAVVRPVFVSIGFAVGFVLVCKFILRPLINRALSNTHVFPKFTKSFNFAFLAHTCILVAMVAGATYAGTSSLFAAYLTGALISWFDELSCAATSHETELPMPEGRGNPAETSPSIIDMQAVSAERQGQPGSKLQPKQTRFIITSGSSSSHNKMLEKPQKQADSSIVCEAPTGVLVFEYYYKEPVVRILIPLFFASIGFAIPITEMWHGEVIWRGIVYAVLMTMGKVITGLWLVRVSLTPISSFVKNIASVLSSFFTCTAPRKHSSKQNQKPPAEKTKRLQNQVVEDSADQVACDESPNGQNREGVTLPQRDRTTAKAIPPTSSLPPKPKSLYPSSILGLAMVARGEVGYLIASLGERSGIFSKGSSGGNSEIYLIVIWAITLCTLIGPISVGTLVRRVKKLQHQREDTGAPDPLGVWGI</sequence>